<dbReference type="PRINTS" id="PR00406">
    <property type="entry name" value="CYTB5RDTASE"/>
</dbReference>
<evidence type="ECO:0000259" key="8">
    <source>
        <dbReference type="PROSITE" id="PS51384"/>
    </source>
</evidence>
<reference evidence="11 12" key="1">
    <citation type="submission" date="2019-03" db="EMBL/GenBank/DDBJ databases">
        <title>Sequencing 23 genomes of Wallemia ichthyophaga.</title>
        <authorList>
            <person name="Gostincar C."/>
        </authorList>
    </citation>
    <scope>NUCLEOTIDE SEQUENCE [LARGE SCALE GENOMIC DNA]</scope>
    <source>
        <strain evidence="10 12">EXF-6200</strain>
        <strain evidence="9 11">EXF-8621</strain>
    </source>
</reference>
<keyword evidence="7" id="KW-0812">Transmembrane</keyword>
<keyword evidence="7" id="KW-0472">Membrane</keyword>
<dbReference type="Proteomes" id="UP000306954">
    <property type="component" value="Unassembled WGS sequence"/>
</dbReference>
<dbReference type="InterPro" id="IPR017938">
    <property type="entry name" value="Riboflavin_synthase-like_b-brl"/>
</dbReference>
<dbReference type="EMBL" id="SPOF01000003">
    <property type="protein sequence ID" value="TIB16667.1"/>
    <property type="molecule type" value="Genomic_DNA"/>
</dbReference>
<dbReference type="Pfam" id="PF00175">
    <property type="entry name" value="NAD_binding_1"/>
    <property type="match status" value="1"/>
</dbReference>
<dbReference type="OMA" id="VKQPEIM"/>
<feature type="binding site" evidence="6">
    <location>
        <position position="117"/>
    </location>
    <ligand>
        <name>FAD</name>
        <dbReference type="ChEBI" id="CHEBI:57692"/>
    </ligand>
</feature>
<dbReference type="InterPro" id="IPR001834">
    <property type="entry name" value="CBR-like"/>
</dbReference>
<keyword evidence="7" id="KW-1133">Transmembrane helix</keyword>
<sequence>MSRSTMRRVGGISMGVLGLSTVSLTLYLTIPMPKYDTSLKENLDPYQYSKFKLNKVDKITEDAKLLKVAIPSDKFPNDFLSIIHHIWVKQPFIQTERPYTPLKPITKDTREIELLVKLYKNSEIGNYINNLKPNDEIELRGPNLSFDLNMFDRNNLVFIVGGTAITPAMQSINSLLSTNSNKQIHLIYSSTNEESTYFKSDLLDMSRKFGNLHLNFINSSKEGHLDMYKLKQSLGLGGSWWSYFDNNNKFDLKDFNFIISGNDRFIQHVAGAKGLFNQGNLGGLLAGFNLNKNQIRKL</sequence>
<proteinExistence type="inferred from homology"/>
<feature type="binding site" evidence="6">
    <location>
        <position position="97"/>
    </location>
    <ligand>
        <name>FAD</name>
        <dbReference type="ChEBI" id="CHEBI:57692"/>
    </ligand>
</feature>
<dbReference type="GO" id="GO:0016491">
    <property type="term" value="F:oxidoreductase activity"/>
    <property type="evidence" value="ECO:0007669"/>
    <property type="project" value="UniProtKB-KW"/>
</dbReference>
<feature type="transmembrane region" description="Helical" evidence="7">
    <location>
        <begin position="12"/>
        <end position="30"/>
    </location>
</feature>
<evidence type="ECO:0000256" key="6">
    <source>
        <dbReference type="PIRSR" id="PIRSR601834-1"/>
    </source>
</evidence>
<dbReference type="OrthoDB" id="432685at2759"/>
<dbReference type="InterPro" id="IPR008333">
    <property type="entry name" value="Cbr1-like_FAD-bd_dom"/>
</dbReference>
<evidence type="ECO:0000256" key="4">
    <source>
        <dbReference type="ARBA" id="ARBA00022827"/>
    </source>
</evidence>
<feature type="binding site" evidence="6">
    <location>
        <position position="166"/>
    </location>
    <ligand>
        <name>FAD</name>
        <dbReference type="ChEBI" id="CHEBI:57692"/>
    </ligand>
</feature>
<name>A0A4T0JJ30_WALIC</name>
<dbReference type="Proteomes" id="UP000310689">
    <property type="component" value="Unassembled WGS sequence"/>
</dbReference>
<evidence type="ECO:0000313" key="10">
    <source>
        <dbReference type="EMBL" id="TIB43220.1"/>
    </source>
</evidence>
<dbReference type="AlphaFoldDB" id="A0A4T0JJ30"/>
<comment type="cofactor">
    <cofactor evidence="1 6">
        <name>FAD</name>
        <dbReference type="ChEBI" id="CHEBI:57692"/>
    </cofactor>
</comment>
<accession>A0A4T0JJ30</accession>
<evidence type="ECO:0000313" key="9">
    <source>
        <dbReference type="EMBL" id="TIB16667.1"/>
    </source>
</evidence>
<evidence type="ECO:0000313" key="11">
    <source>
        <dbReference type="Proteomes" id="UP000306954"/>
    </source>
</evidence>
<dbReference type="EMBL" id="SPOI01000001">
    <property type="protein sequence ID" value="TIB43220.1"/>
    <property type="molecule type" value="Genomic_DNA"/>
</dbReference>
<dbReference type="Pfam" id="PF00970">
    <property type="entry name" value="FAD_binding_6"/>
    <property type="match status" value="1"/>
</dbReference>
<dbReference type="SUPFAM" id="SSF63380">
    <property type="entry name" value="Riboflavin synthase domain-like"/>
    <property type="match status" value="1"/>
</dbReference>
<evidence type="ECO:0000313" key="12">
    <source>
        <dbReference type="Proteomes" id="UP000310689"/>
    </source>
</evidence>
<evidence type="ECO:0000256" key="2">
    <source>
        <dbReference type="ARBA" id="ARBA00006105"/>
    </source>
</evidence>
<dbReference type="InterPro" id="IPR039261">
    <property type="entry name" value="FNR_nucleotide-bd"/>
</dbReference>
<dbReference type="PROSITE" id="PS51384">
    <property type="entry name" value="FAD_FR"/>
    <property type="match status" value="1"/>
</dbReference>
<dbReference type="PANTHER" id="PTHR19370:SF184">
    <property type="entry name" value="NADH-CYTOCHROME B5 REDUCTASE-LIKE"/>
    <property type="match status" value="1"/>
</dbReference>
<evidence type="ECO:0000256" key="3">
    <source>
        <dbReference type="ARBA" id="ARBA00022630"/>
    </source>
</evidence>
<protein>
    <recommendedName>
        <fullName evidence="8">FAD-binding FR-type domain-containing protein</fullName>
    </recommendedName>
</protein>
<evidence type="ECO:0000256" key="1">
    <source>
        <dbReference type="ARBA" id="ARBA00001974"/>
    </source>
</evidence>
<comment type="caution">
    <text evidence="10">The sequence shown here is derived from an EMBL/GenBank/DDBJ whole genome shotgun (WGS) entry which is preliminary data.</text>
</comment>
<keyword evidence="3 6" id="KW-0285">Flavoprotein</keyword>
<feature type="binding site" evidence="6">
    <location>
        <position position="99"/>
    </location>
    <ligand>
        <name>FAD</name>
        <dbReference type="ChEBI" id="CHEBI:57692"/>
    </ligand>
</feature>
<keyword evidence="5" id="KW-0560">Oxidoreductase</keyword>
<dbReference type="Gene3D" id="3.40.50.80">
    <property type="entry name" value="Nucleotide-binding domain of ferredoxin-NADP reductase (FNR) module"/>
    <property type="match status" value="1"/>
</dbReference>
<feature type="binding site" evidence="6">
    <location>
        <position position="98"/>
    </location>
    <ligand>
        <name>FAD</name>
        <dbReference type="ChEBI" id="CHEBI:57692"/>
    </ligand>
</feature>
<feature type="binding site" evidence="6">
    <location>
        <position position="124"/>
    </location>
    <ligand>
        <name>FAD</name>
        <dbReference type="ChEBI" id="CHEBI:57692"/>
    </ligand>
</feature>
<dbReference type="PANTHER" id="PTHR19370">
    <property type="entry name" value="NADH-CYTOCHROME B5 REDUCTASE"/>
    <property type="match status" value="1"/>
</dbReference>
<feature type="binding site" evidence="6">
    <location>
        <position position="115"/>
    </location>
    <ligand>
        <name>FAD</name>
        <dbReference type="ChEBI" id="CHEBI:57692"/>
    </ligand>
</feature>
<dbReference type="InterPro" id="IPR001433">
    <property type="entry name" value="OxRdtase_FAD/NAD-bd"/>
</dbReference>
<evidence type="ECO:0000256" key="7">
    <source>
        <dbReference type="SAM" id="Phobius"/>
    </source>
</evidence>
<keyword evidence="4 6" id="KW-0274">FAD</keyword>
<evidence type="ECO:0000256" key="5">
    <source>
        <dbReference type="ARBA" id="ARBA00023002"/>
    </source>
</evidence>
<feature type="domain" description="FAD-binding FR-type" evidence="8">
    <location>
        <begin position="46"/>
        <end position="149"/>
    </location>
</feature>
<dbReference type="CDD" id="cd06183">
    <property type="entry name" value="cyt_b5_reduct_like"/>
    <property type="match status" value="1"/>
</dbReference>
<dbReference type="InterPro" id="IPR017927">
    <property type="entry name" value="FAD-bd_FR_type"/>
</dbReference>
<comment type="similarity">
    <text evidence="2">Belongs to the flavoprotein pyridine nucleotide cytochrome reductase family.</text>
</comment>
<dbReference type="SUPFAM" id="SSF52343">
    <property type="entry name" value="Ferredoxin reductase-like, C-terminal NADP-linked domain"/>
    <property type="match status" value="1"/>
</dbReference>
<gene>
    <name evidence="10" type="ORF">E3P86_00003</name>
    <name evidence="9" type="ORF">E3P90_00326</name>
</gene>
<dbReference type="Gene3D" id="2.40.30.10">
    <property type="entry name" value="Translation factors"/>
    <property type="match status" value="1"/>
</dbReference>
<organism evidence="10 12">
    <name type="scientific">Wallemia ichthyophaga</name>
    <dbReference type="NCBI Taxonomy" id="245174"/>
    <lineage>
        <taxon>Eukaryota</taxon>
        <taxon>Fungi</taxon>
        <taxon>Dikarya</taxon>
        <taxon>Basidiomycota</taxon>
        <taxon>Wallemiomycotina</taxon>
        <taxon>Wallemiomycetes</taxon>
        <taxon>Wallemiales</taxon>
        <taxon>Wallemiaceae</taxon>
        <taxon>Wallemia</taxon>
    </lineage>
</organism>